<name>A0A0F9RG93_9ZZZZ</name>
<protein>
    <submittedName>
        <fullName evidence="1">Uncharacterized protein</fullName>
    </submittedName>
</protein>
<dbReference type="AlphaFoldDB" id="A0A0F9RG93"/>
<gene>
    <name evidence="1" type="ORF">LCGC14_0898430</name>
</gene>
<comment type="caution">
    <text evidence="1">The sequence shown here is derived from an EMBL/GenBank/DDBJ whole genome shotgun (WGS) entry which is preliminary data.</text>
</comment>
<organism evidence="1">
    <name type="scientific">marine sediment metagenome</name>
    <dbReference type="NCBI Taxonomy" id="412755"/>
    <lineage>
        <taxon>unclassified sequences</taxon>
        <taxon>metagenomes</taxon>
        <taxon>ecological metagenomes</taxon>
    </lineage>
</organism>
<dbReference type="EMBL" id="LAZR01002910">
    <property type="protein sequence ID" value="KKN24096.1"/>
    <property type="molecule type" value="Genomic_DNA"/>
</dbReference>
<sequence length="73" mass="7887">MSEARKSVVTSAVLEHNLRAEPCSERNYVNAALLEASMSALTEHEVACDLPAVHRGIANPSGRATLTSRPRKD</sequence>
<accession>A0A0F9RG93</accession>
<reference evidence="1" key="1">
    <citation type="journal article" date="2015" name="Nature">
        <title>Complex archaea that bridge the gap between prokaryotes and eukaryotes.</title>
        <authorList>
            <person name="Spang A."/>
            <person name="Saw J.H."/>
            <person name="Jorgensen S.L."/>
            <person name="Zaremba-Niedzwiedzka K."/>
            <person name="Martijn J."/>
            <person name="Lind A.E."/>
            <person name="van Eijk R."/>
            <person name="Schleper C."/>
            <person name="Guy L."/>
            <person name="Ettema T.J."/>
        </authorList>
    </citation>
    <scope>NUCLEOTIDE SEQUENCE</scope>
</reference>
<proteinExistence type="predicted"/>
<evidence type="ECO:0000313" key="1">
    <source>
        <dbReference type="EMBL" id="KKN24096.1"/>
    </source>
</evidence>